<dbReference type="Gene3D" id="3.40.1370.10">
    <property type="match status" value="1"/>
</dbReference>
<keyword evidence="6" id="KW-0694">RNA-binding</keyword>
<organism evidence="8 9">
    <name type="scientific">Halarsenatibacter silvermanii</name>
    <dbReference type="NCBI Taxonomy" id="321763"/>
    <lineage>
        <taxon>Bacteria</taxon>
        <taxon>Bacillati</taxon>
        <taxon>Bacillota</taxon>
        <taxon>Clostridia</taxon>
        <taxon>Halanaerobiales</taxon>
        <taxon>Halarsenatibacteraceae</taxon>
        <taxon>Halarsenatibacter</taxon>
    </lineage>
</organism>
<dbReference type="HAMAP" id="MF_01328_B">
    <property type="entry name" value="Ribosomal_uL4_B"/>
    <property type="match status" value="1"/>
</dbReference>
<name>A0A1G9NAF6_9FIRM</name>
<dbReference type="PANTHER" id="PTHR10746:SF6">
    <property type="entry name" value="LARGE RIBOSOMAL SUBUNIT PROTEIN UL4M"/>
    <property type="match status" value="1"/>
</dbReference>
<dbReference type="RefSeq" id="WP_089759905.1">
    <property type="nucleotide sequence ID" value="NZ_FNGO01000010.1"/>
</dbReference>
<keyword evidence="3 6" id="KW-0689">Ribosomal protein</keyword>
<evidence type="ECO:0000313" key="9">
    <source>
        <dbReference type="Proteomes" id="UP000199476"/>
    </source>
</evidence>
<dbReference type="Pfam" id="PF00573">
    <property type="entry name" value="Ribosomal_L4"/>
    <property type="match status" value="1"/>
</dbReference>
<protein>
    <recommendedName>
        <fullName evidence="5 6">Large ribosomal subunit protein uL4</fullName>
    </recommendedName>
</protein>
<dbReference type="GO" id="GO:1990904">
    <property type="term" value="C:ribonucleoprotein complex"/>
    <property type="evidence" value="ECO:0007669"/>
    <property type="project" value="UniProtKB-KW"/>
</dbReference>
<comment type="function">
    <text evidence="6">One of the primary rRNA binding proteins, this protein initially binds near the 5'-end of the 23S rRNA. It is important during the early stages of 50S assembly. It makes multiple contacts with different domains of the 23S rRNA in the assembled 50S subunit and ribosome.</text>
</comment>
<evidence type="ECO:0000256" key="7">
    <source>
        <dbReference type="SAM" id="MobiDB-lite"/>
    </source>
</evidence>
<dbReference type="GO" id="GO:0005840">
    <property type="term" value="C:ribosome"/>
    <property type="evidence" value="ECO:0007669"/>
    <property type="project" value="UniProtKB-KW"/>
</dbReference>
<evidence type="ECO:0000256" key="1">
    <source>
        <dbReference type="ARBA" id="ARBA00010528"/>
    </source>
</evidence>
<feature type="compositionally biased region" description="Basic residues" evidence="7">
    <location>
        <begin position="63"/>
        <end position="76"/>
    </location>
</feature>
<proteinExistence type="inferred from homology"/>
<keyword evidence="6" id="KW-0699">rRNA-binding</keyword>
<dbReference type="InterPro" id="IPR023574">
    <property type="entry name" value="Ribosomal_uL4_dom_sf"/>
</dbReference>
<evidence type="ECO:0000256" key="2">
    <source>
        <dbReference type="ARBA" id="ARBA00011838"/>
    </source>
</evidence>
<dbReference type="PANTHER" id="PTHR10746">
    <property type="entry name" value="50S RIBOSOMAL PROTEIN L4"/>
    <property type="match status" value="1"/>
</dbReference>
<evidence type="ECO:0000256" key="5">
    <source>
        <dbReference type="ARBA" id="ARBA00035244"/>
    </source>
</evidence>
<evidence type="ECO:0000313" key="8">
    <source>
        <dbReference type="EMBL" id="SDL83097.1"/>
    </source>
</evidence>
<evidence type="ECO:0000256" key="6">
    <source>
        <dbReference type="HAMAP-Rule" id="MF_01328"/>
    </source>
</evidence>
<dbReference type="NCBIfam" id="TIGR03953">
    <property type="entry name" value="rplD_bact"/>
    <property type="match status" value="1"/>
</dbReference>
<comment type="subunit">
    <text evidence="2 6">Part of the 50S ribosomal subunit.</text>
</comment>
<evidence type="ECO:0000256" key="3">
    <source>
        <dbReference type="ARBA" id="ARBA00022980"/>
    </source>
</evidence>
<dbReference type="EMBL" id="FNGO01000010">
    <property type="protein sequence ID" value="SDL83097.1"/>
    <property type="molecule type" value="Genomic_DNA"/>
</dbReference>
<comment type="similarity">
    <text evidence="1 6">Belongs to the universal ribosomal protein uL4 family.</text>
</comment>
<sequence length="210" mass="23491">MPEVNMINTAGENIDTVDLSDDIFAEEINEHVVHKVVTAQLAARRQGTASTKERPEVAGGGRKPWRQKGTGRARHGSIRSPIWVGGGVTFGPKPRSYEKKVNKKTKKLALRSVLSAKLQEDELIILDELEFEKPCTRDAKSLLEDLGMDEKKLLFILPEKDENTYLSFRNIPSARTLVLDALNTYDLLDNEMIVMPEAALSRLEEVVFCG</sequence>
<dbReference type="AlphaFoldDB" id="A0A1G9NAF6"/>
<dbReference type="GO" id="GO:0006412">
    <property type="term" value="P:translation"/>
    <property type="evidence" value="ECO:0007669"/>
    <property type="project" value="UniProtKB-UniRule"/>
</dbReference>
<evidence type="ECO:0000256" key="4">
    <source>
        <dbReference type="ARBA" id="ARBA00023274"/>
    </source>
</evidence>
<feature type="region of interest" description="Disordered" evidence="7">
    <location>
        <begin position="43"/>
        <end position="76"/>
    </location>
</feature>
<dbReference type="Proteomes" id="UP000199476">
    <property type="component" value="Unassembled WGS sequence"/>
</dbReference>
<keyword evidence="4 6" id="KW-0687">Ribonucleoprotein</keyword>
<dbReference type="GO" id="GO:0003735">
    <property type="term" value="F:structural constituent of ribosome"/>
    <property type="evidence" value="ECO:0007669"/>
    <property type="project" value="InterPro"/>
</dbReference>
<dbReference type="InterPro" id="IPR013005">
    <property type="entry name" value="Ribosomal_uL4-like"/>
</dbReference>
<dbReference type="STRING" id="321763.SAMN04488692_1104"/>
<comment type="function">
    <text evidence="6">Forms part of the polypeptide exit tunnel.</text>
</comment>
<dbReference type="OrthoDB" id="9803201at2"/>
<reference evidence="8 9" key="1">
    <citation type="submission" date="2016-10" db="EMBL/GenBank/DDBJ databases">
        <authorList>
            <person name="de Groot N.N."/>
        </authorList>
    </citation>
    <scope>NUCLEOTIDE SEQUENCE [LARGE SCALE GENOMIC DNA]</scope>
    <source>
        <strain evidence="8 9">SLAS-1</strain>
    </source>
</reference>
<gene>
    <name evidence="6" type="primary">rplD</name>
    <name evidence="8" type="ORF">SAMN04488692_1104</name>
</gene>
<dbReference type="InterPro" id="IPR002136">
    <property type="entry name" value="Ribosomal_uL4"/>
</dbReference>
<dbReference type="SUPFAM" id="SSF52166">
    <property type="entry name" value="Ribosomal protein L4"/>
    <property type="match status" value="1"/>
</dbReference>
<dbReference type="GO" id="GO:0019843">
    <property type="term" value="F:rRNA binding"/>
    <property type="evidence" value="ECO:0007669"/>
    <property type="project" value="UniProtKB-UniRule"/>
</dbReference>
<accession>A0A1G9NAF6</accession>
<keyword evidence="9" id="KW-1185">Reference proteome</keyword>